<feature type="domain" description="PLD phosphodiesterase" evidence="17">
    <location>
        <begin position="437"/>
        <end position="464"/>
    </location>
</feature>
<dbReference type="KEGG" id="kro:BVG79_00307"/>
<keyword evidence="7 18" id="KW-0808">Transferase</keyword>
<keyword evidence="9" id="KW-0677">Repeat</keyword>
<keyword evidence="14" id="KW-1208">Phospholipid metabolism</keyword>
<feature type="transmembrane region" description="Helical" evidence="16">
    <location>
        <begin position="75"/>
        <end position="93"/>
    </location>
</feature>
<reference evidence="18 19" key="1">
    <citation type="submission" date="2017-02" db="EMBL/GenBank/DDBJ databases">
        <title>Ketogulonicigenium robustum SPU B003 Genome sequencing and assembly.</title>
        <authorList>
            <person name="Li Y."/>
            <person name="Liu L."/>
            <person name="Wang C."/>
            <person name="Zhang M."/>
            <person name="Zhang T."/>
            <person name="Zhang Y."/>
        </authorList>
    </citation>
    <scope>NUCLEOTIDE SEQUENCE [LARGE SCALE GENOMIC DNA]</scope>
    <source>
        <strain evidence="18 19">SPU_B003</strain>
    </source>
</reference>
<evidence type="ECO:0000256" key="14">
    <source>
        <dbReference type="ARBA" id="ARBA00023264"/>
    </source>
</evidence>
<evidence type="ECO:0000259" key="17">
    <source>
        <dbReference type="PROSITE" id="PS50035"/>
    </source>
</evidence>
<dbReference type="EMBL" id="CP019937">
    <property type="protein sequence ID" value="ARO13665.1"/>
    <property type="molecule type" value="Genomic_DNA"/>
</dbReference>
<evidence type="ECO:0000256" key="11">
    <source>
        <dbReference type="ARBA" id="ARBA00023098"/>
    </source>
</evidence>
<dbReference type="NCBIfam" id="TIGR04265">
    <property type="entry name" value="bac_cardiolipin"/>
    <property type="match status" value="1"/>
</dbReference>
<dbReference type="PANTHER" id="PTHR21248">
    <property type="entry name" value="CARDIOLIPIN SYNTHASE"/>
    <property type="match status" value="1"/>
</dbReference>
<evidence type="ECO:0000256" key="2">
    <source>
        <dbReference type="ARBA" id="ARBA00004613"/>
    </source>
</evidence>
<keyword evidence="4" id="KW-1003">Cell membrane</keyword>
<evidence type="ECO:0000256" key="8">
    <source>
        <dbReference type="ARBA" id="ARBA00022692"/>
    </source>
</evidence>
<dbReference type="InterPro" id="IPR027379">
    <property type="entry name" value="CLS_N"/>
</dbReference>
<evidence type="ECO:0000256" key="10">
    <source>
        <dbReference type="ARBA" id="ARBA00022989"/>
    </source>
</evidence>
<dbReference type="GO" id="GO:0005576">
    <property type="term" value="C:extracellular region"/>
    <property type="evidence" value="ECO:0007669"/>
    <property type="project" value="UniProtKB-SubCell"/>
</dbReference>
<dbReference type="InterPro" id="IPR022924">
    <property type="entry name" value="Cardiolipin_synthase"/>
</dbReference>
<dbReference type="SUPFAM" id="SSF56024">
    <property type="entry name" value="Phospholipase D/nuclease"/>
    <property type="match status" value="2"/>
</dbReference>
<sequence length="524" mass="57862">MGGKVCGEKRNDAHSVMDFFAPFACYHAMELFGLHINWRTALTVIVIACHYALIAGVILRVMVRDQMEPVVRLTWVMLIALLPIVGVLVYLLFGEIRLNRAKGSKMRTVRTKLSSVWAMGRAADHGAAVDAANSFAMGTATSDFYPVADNRLTMLPQGDAMMDDMIRAIEGAEDTVHILFYIWLPDGVGGRVVQAVCDAAERGVTCRVLVDAVGSRLLIASPHWKALRAAGVKLHRAFPFRNPLVEMLFQRVDLRNHRKIAVIDNKITWIGSRNCADEAFAIKAKYAPWVDVLLRVEGPLVRQMQSVFLADWMLYDDDAPVHLLLESQSHFPPVDDGPVVATGVTGQVIASGPSQSVIGISDTMIAMCYAARHRLMATTPYYLPDMALHQALLAAARRGVDVTLILPEKNDSWVVAAASRSLFPTLLAAGVKLRMYRGGLLHAKIMTVDGMLSIVGSANLDRRSFDLNYECNILMDSPEVADMLDARQAIYLENCHEITVAQVALWPTWRRIYQNLVALAGPLL</sequence>
<evidence type="ECO:0000313" key="19">
    <source>
        <dbReference type="Proteomes" id="UP000242447"/>
    </source>
</evidence>
<dbReference type="CDD" id="cd09152">
    <property type="entry name" value="PLDc_EcCLS_like_1"/>
    <property type="match status" value="1"/>
</dbReference>
<keyword evidence="5" id="KW-0444">Lipid biosynthesis</keyword>
<keyword evidence="13" id="KW-0594">Phospholipid biosynthesis</keyword>
<feature type="domain" description="PLD phosphodiesterase" evidence="17">
    <location>
        <begin position="252"/>
        <end position="279"/>
    </location>
</feature>
<proteinExistence type="predicted"/>
<keyword evidence="6" id="KW-0964">Secreted</keyword>
<dbReference type="Pfam" id="PF13396">
    <property type="entry name" value="PLDc_N"/>
    <property type="match status" value="1"/>
</dbReference>
<protein>
    <recommendedName>
        <fullName evidence="15">Cardiolipin synthase</fullName>
        <ecNumber evidence="15">2.7.8.-</ecNumber>
    </recommendedName>
</protein>
<keyword evidence="8 16" id="KW-0812">Transmembrane</keyword>
<dbReference type="GO" id="GO:0005886">
    <property type="term" value="C:plasma membrane"/>
    <property type="evidence" value="ECO:0007669"/>
    <property type="project" value="UniProtKB-SubCell"/>
</dbReference>
<dbReference type="STRING" id="92947.BVG79_00307"/>
<evidence type="ECO:0000256" key="15">
    <source>
        <dbReference type="NCBIfam" id="TIGR04265"/>
    </source>
</evidence>
<keyword evidence="12 16" id="KW-0472">Membrane</keyword>
<dbReference type="Proteomes" id="UP000242447">
    <property type="component" value="Chromosome"/>
</dbReference>
<evidence type="ECO:0000256" key="4">
    <source>
        <dbReference type="ARBA" id="ARBA00022475"/>
    </source>
</evidence>
<dbReference type="Pfam" id="PF13091">
    <property type="entry name" value="PLDc_2"/>
    <property type="match status" value="2"/>
</dbReference>
<evidence type="ECO:0000256" key="3">
    <source>
        <dbReference type="ARBA" id="ARBA00004651"/>
    </source>
</evidence>
<evidence type="ECO:0000256" key="5">
    <source>
        <dbReference type="ARBA" id="ARBA00022516"/>
    </source>
</evidence>
<dbReference type="SMART" id="SM00155">
    <property type="entry name" value="PLDc"/>
    <property type="match status" value="2"/>
</dbReference>
<dbReference type="InterPro" id="IPR001736">
    <property type="entry name" value="PLipase_D/transphosphatidylase"/>
</dbReference>
<keyword evidence="19" id="KW-1185">Reference proteome</keyword>
<dbReference type="EC" id="2.7.8.-" evidence="15"/>
<keyword evidence="11" id="KW-0443">Lipid metabolism</keyword>
<keyword evidence="10 16" id="KW-1133">Transmembrane helix</keyword>
<organism evidence="18 19">
    <name type="scientific">Ketogulonicigenium robustum</name>
    <dbReference type="NCBI Taxonomy" id="92947"/>
    <lineage>
        <taxon>Bacteria</taxon>
        <taxon>Pseudomonadati</taxon>
        <taxon>Pseudomonadota</taxon>
        <taxon>Alphaproteobacteria</taxon>
        <taxon>Rhodobacterales</taxon>
        <taxon>Roseobacteraceae</taxon>
        <taxon>Ketogulonicigenium</taxon>
    </lineage>
</organism>
<evidence type="ECO:0000256" key="13">
    <source>
        <dbReference type="ARBA" id="ARBA00023209"/>
    </source>
</evidence>
<name>A0A1W6NWR5_9RHOB</name>
<gene>
    <name evidence="18" type="primary">clsB</name>
    <name evidence="18" type="ORF">BVG79_00307</name>
</gene>
<comment type="subcellular location">
    <subcellularLocation>
        <location evidence="3">Cell membrane</location>
        <topology evidence="3">Multi-pass membrane protein</topology>
    </subcellularLocation>
    <subcellularLocation>
        <location evidence="2">Secreted</location>
    </subcellularLocation>
</comment>
<dbReference type="PANTHER" id="PTHR21248:SF22">
    <property type="entry name" value="PHOSPHOLIPASE D"/>
    <property type="match status" value="1"/>
</dbReference>
<evidence type="ECO:0000313" key="18">
    <source>
        <dbReference type="EMBL" id="ARO13665.1"/>
    </source>
</evidence>
<dbReference type="PROSITE" id="PS50035">
    <property type="entry name" value="PLD"/>
    <property type="match status" value="2"/>
</dbReference>
<feature type="transmembrane region" description="Helical" evidence="16">
    <location>
        <begin position="41"/>
        <end position="63"/>
    </location>
</feature>
<dbReference type="GO" id="GO:0008808">
    <property type="term" value="F:cardiolipin synthase activity"/>
    <property type="evidence" value="ECO:0007669"/>
    <property type="project" value="UniProtKB-UniRule"/>
</dbReference>
<dbReference type="InterPro" id="IPR025202">
    <property type="entry name" value="PLD-like_dom"/>
</dbReference>
<evidence type="ECO:0000256" key="7">
    <source>
        <dbReference type="ARBA" id="ARBA00022679"/>
    </source>
</evidence>
<evidence type="ECO:0000256" key="1">
    <source>
        <dbReference type="ARBA" id="ARBA00003145"/>
    </source>
</evidence>
<evidence type="ECO:0000256" key="12">
    <source>
        <dbReference type="ARBA" id="ARBA00023136"/>
    </source>
</evidence>
<dbReference type="AlphaFoldDB" id="A0A1W6NWR5"/>
<evidence type="ECO:0000256" key="9">
    <source>
        <dbReference type="ARBA" id="ARBA00022737"/>
    </source>
</evidence>
<dbReference type="Gene3D" id="3.30.870.10">
    <property type="entry name" value="Endonuclease Chain A"/>
    <property type="match status" value="2"/>
</dbReference>
<dbReference type="GO" id="GO:0032049">
    <property type="term" value="P:cardiolipin biosynthetic process"/>
    <property type="evidence" value="ECO:0007669"/>
    <property type="project" value="UniProtKB-UniRule"/>
</dbReference>
<comment type="function">
    <text evidence="1">Could be a virulence factor.</text>
</comment>
<accession>A0A1W6NWR5</accession>
<evidence type="ECO:0000256" key="6">
    <source>
        <dbReference type="ARBA" id="ARBA00022525"/>
    </source>
</evidence>
<evidence type="ECO:0000256" key="16">
    <source>
        <dbReference type="SAM" id="Phobius"/>
    </source>
</evidence>